<dbReference type="AlphaFoldDB" id="A0A7J8ERG6"/>
<dbReference type="EMBL" id="JACASF010000013">
    <property type="protein sequence ID" value="KAF6438000.1"/>
    <property type="molecule type" value="Genomic_DNA"/>
</dbReference>
<evidence type="ECO:0008006" key="3">
    <source>
        <dbReference type="Google" id="ProtNLM"/>
    </source>
</evidence>
<proteinExistence type="predicted"/>
<comment type="caution">
    <text evidence="1">The sequence shown here is derived from an EMBL/GenBank/DDBJ whole genome shotgun (WGS) entry which is preliminary data.</text>
</comment>
<dbReference type="PANTHER" id="PTHR45913:SF22">
    <property type="entry name" value="SCAN BOX DOMAIN-CONTAINING PROTEIN"/>
    <property type="match status" value="1"/>
</dbReference>
<evidence type="ECO:0000313" key="2">
    <source>
        <dbReference type="Proteomes" id="UP000550707"/>
    </source>
</evidence>
<gene>
    <name evidence="1" type="ORF">HJG59_008700</name>
</gene>
<reference evidence="1 2" key="1">
    <citation type="journal article" date="2020" name="Nature">
        <title>Six reference-quality genomes reveal evolution of bat adaptations.</title>
        <authorList>
            <person name="Jebb D."/>
            <person name="Huang Z."/>
            <person name="Pippel M."/>
            <person name="Hughes G.M."/>
            <person name="Lavrichenko K."/>
            <person name="Devanna P."/>
            <person name="Winkler S."/>
            <person name="Jermiin L.S."/>
            <person name="Skirmuntt E.C."/>
            <person name="Katzourakis A."/>
            <person name="Burkitt-Gray L."/>
            <person name="Ray D.A."/>
            <person name="Sullivan K.A.M."/>
            <person name="Roscito J.G."/>
            <person name="Kirilenko B.M."/>
            <person name="Davalos L.M."/>
            <person name="Corthals A.P."/>
            <person name="Power M.L."/>
            <person name="Jones G."/>
            <person name="Ransome R.D."/>
            <person name="Dechmann D.K.N."/>
            <person name="Locatelli A.G."/>
            <person name="Puechmaille S.J."/>
            <person name="Fedrigo O."/>
            <person name="Jarvis E.D."/>
            <person name="Hiller M."/>
            <person name="Vernes S.C."/>
            <person name="Myers E.W."/>
            <person name="Teeling E.C."/>
        </authorList>
    </citation>
    <scope>NUCLEOTIDE SEQUENCE [LARGE SCALE GENOMIC DNA]</scope>
    <source>
        <strain evidence="1">MMolMol1</strain>
        <tissue evidence="1">Muscle</tissue>
    </source>
</reference>
<dbReference type="PANTHER" id="PTHR45913">
    <property type="entry name" value="EPM2A-INTERACTING PROTEIN 1"/>
    <property type="match status" value="1"/>
</dbReference>
<accession>A0A7J8ERG6</accession>
<organism evidence="1 2">
    <name type="scientific">Molossus molossus</name>
    <name type="common">Pallas' mastiff bat</name>
    <name type="synonym">Vespertilio molossus</name>
    <dbReference type="NCBI Taxonomy" id="27622"/>
    <lineage>
        <taxon>Eukaryota</taxon>
        <taxon>Metazoa</taxon>
        <taxon>Chordata</taxon>
        <taxon>Craniata</taxon>
        <taxon>Vertebrata</taxon>
        <taxon>Euteleostomi</taxon>
        <taxon>Mammalia</taxon>
        <taxon>Eutheria</taxon>
        <taxon>Laurasiatheria</taxon>
        <taxon>Chiroptera</taxon>
        <taxon>Yangochiroptera</taxon>
        <taxon>Molossidae</taxon>
        <taxon>Molossus</taxon>
    </lineage>
</organism>
<sequence>MKPHTIAEDLLLPAAKDIVRVMIRDEFVTKLSAIFLSNDTVHRRIDDMSADILEMITTAYNVFDTVEISWEKVCSVCTDSAPAMLGCLSGFQCLVLNESPKVVTTHCMIHRQILATKTLTQELQEVMKSVISSVNFVKASTLNS</sequence>
<protein>
    <recommendedName>
        <fullName evidence="3">Zinc finger BED-type containing 5</fullName>
    </recommendedName>
</protein>
<name>A0A7J8ERG6_MOLMO</name>
<evidence type="ECO:0000313" key="1">
    <source>
        <dbReference type="EMBL" id="KAF6438000.1"/>
    </source>
</evidence>
<dbReference type="InParanoid" id="A0A7J8ERG6"/>
<keyword evidence="2" id="KW-1185">Reference proteome</keyword>
<dbReference type="Proteomes" id="UP000550707">
    <property type="component" value="Unassembled WGS sequence"/>
</dbReference>